<sequence length="150" mass="16114">MEPPANTNPPGTNDALTESEPAASDGGRPTQRWTVDGYPIVDGKYLDLSAGELKTHVAGVDQFRGGPPSVSVYWQNRLASGRGDQFLVIAKVVTHVRDLTEYLARVGTFLGKGLCKVCSLNATRYEVYVVVSSELSEGGFREALAKDGLL</sequence>
<dbReference type="RefSeq" id="XP_062663492.1">
    <property type="nucleotide sequence ID" value="XM_062802681.1"/>
</dbReference>
<proteinExistence type="predicted"/>
<evidence type="ECO:0000313" key="2">
    <source>
        <dbReference type="EMBL" id="KAK3299978.1"/>
    </source>
</evidence>
<accession>A0AAE0HNV3</accession>
<comment type="caution">
    <text evidence="2">The sequence shown here is derived from an EMBL/GenBank/DDBJ whole genome shotgun (WGS) entry which is preliminary data.</text>
</comment>
<dbReference type="EMBL" id="JAUEPN010000001">
    <property type="protein sequence ID" value="KAK3299978.1"/>
    <property type="molecule type" value="Genomic_DNA"/>
</dbReference>
<evidence type="ECO:0000313" key="3">
    <source>
        <dbReference type="Proteomes" id="UP001278766"/>
    </source>
</evidence>
<feature type="region of interest" description="Disordered" evidence="1">
    <location>
        <begin position="1"/>
        <end position="33"/>
    </location>
</feature>
<dbReference type="Proteomes" id="UP001278766">
    <property type="component" value="Unassembled WGS sequence"/>
</dbReference>
<dbReference type="AlphaFoldDB" id="A0AAE0HNV3"/>
<name>A0AAE0HNV3_9PEZI</name>
<dbReference type="GeneID" id="87839629"/>
<protein>
    <submittedName>
        <fullName evidence="2">Uncharacterized protein</fullName>
    </submittedName>
</protein>
<evidence type="ECO:0000256" key="1">
    <source>
        <dbReference type="SAM" id="MobiDB-lite"/>
    </source>
</evidence>
<gene>
    <name evidence="2" type="ORF">B0H64DRAFT_379574</name>
</gene>
<reference evidence="2" key="2">
    <citation type="submission" date="2023-06" db="EMBL/GenBank/DDBJ databases">
        <authorList>
            <consortium name="Lawrence Berkeley National Laboratory"/>
            <person name="Haridas S."/>
            <person name="Hensen N."/>
            <person name="Bonometti L."/>
            <person name="Westerberg I."/>
            <person name="Brannstrom I.O."/>
            <person name="Guillou S."/>
            <person name="Cros-Aarteil S."/>
            <person name="Calhoun S."/>
            <person name="Kuo A."/>
            <person name="Mondo S."/>
            <person name="Pangilinan J."/>
            <person name="Riley R."/>
            <person name="Labutti K."/>
            <person name="Andreopoulos B."/>
            <person name="Lipzen A."/>
            <person name="Chen C."/>
            <person name="Yanf M."/>
            <person name="Daum C."/>
            <person name="Ng V."/>
            <person name="Clum A."/>
            <person name="Steindorff A."/>
            <person name="Ohm R."/>
            <person name="Martin F."/>
            <person name="Silar P."/>
            <person name="Natvig D."/>
            <person name="Lalanne C."/>
            <person name="Gautier V."/>
            <person name="Ament-Velasquez S.L."/>
            <person name="Kruys A."/>
            <person name="Hutchinson M.I."/>
            <person name="Powell A.J."/>
            <person name="Barry K."/>
            <person name="Miller A.N."/>
            <person name="Grigoriev I.V."/>
            <person name="Debuchy R."/>
            <person name="Gladieux P."/>
            <person name="Thoren M.H."/>
            <person name="Johannesson H."/>
        </authorList>
    </citation>
    <scope>NUCLEOTIDE SEQUENCE</scope>
    <source>
        <strain evidence="2">CBS 168.71</strain>
    </source>
</reference>
<organism evidence="2 3">
    <name type="scientific">Chaetomium fimeti</name>
    <dbReference type="NCBI Taxonomy" id="1854472"/>
    <lineage>
        <taxon>Eukaryota</taxon>
        <taxon>Fungi</taxon>
        <taxon>Dikarya</taxon>
        <taxon>Ascomycota</taxon>
        <taxon>Pezizomycotina</taxon>
        <taxon>Sordariomycetes</taxon>
        <taxon>Sordariomycetidae</taxon>
        <taxon>Sordariales</taxon>
        <taxon>Chaetomiaceae</taxon>
        <taxon>Chaetomium</taxon>
    </lineage>
</organism>
<keyword evidence="3" id="KW-1185">Reference proteome</keyword>
<reference evidence="2" key="1">
    <citation type="journal article" date="2023" name="Mol. Phylogenet. Evol.">
        <title>Genome-scale phylogeny and comparative genomics of the fungal order Sordariales.</title>
        <authorList>
            <person name="Hensen N."/>
            <person name="Bonometti L."/>
            <person name="Westerberg I."/>
            <person name="Brannstrom I.O."/>
            <person name="Guillou S."/>
            <person name="Cros-Aarteil S."/>
            <person name="Calhoun S."/>
            <person name="Haridas S."/>
            <person name="Kuo A."/>
            <person name="Mondo S."/>
            <person name="Pangilinan J."/>
            <person name="Riley R."/>
            <person name="LaButti K."/>
            <person name="Andreopoulos B."/>
            <person name="Lipzen A."/>
            <person name="Chen C."/>
            <person name="Yan M."/>
            <person name="Daum C."/>
            <person name="Ng V."/>
            <person name="Clum A."/>
            <person name="Steindorff A."/>
            <person name="Ohm R.A."/>
            <person name="Martin F."/>
            <person name="Silar P."/>
            <person name="Natvig D.O."/>
            <person name="Lalanne C."/>
            <person name="Gautier V."/>
            <person name="Ament-Velasquez S.L."/>
            <person name="Kruys A."/>
            <person name="Hutchinson M.I."/>
            <person name="Powell A.J."/>
            <person name="Barry K."/>
            <person name="Miller A.N."/>
            <person name="Grigoriev I.V."/>
            <person name="Debuchy R."/>
            <person name="Gladieux P."/>
            <person name="Hiltunen Thoren M."/>
            <person name="Johannesson H."/>
        </authorList>
    </citation>
    <scope>NUCLEOTIDE SEQUENCE</scope>
    <source>
        <strain evidence="2">CBS 168.71</strain>
    </source>
</reference>